<accession>C6CE60</accession>
<sequence>MNRQRQLATEKSLLLQTIQQQRLELMKEKKLYLAITAPYDHYWQRWESVRRYLPLALPILVLLGLRSPHRTLRWLRRAGNLWSTIKRVQHLLPRP</sequence>
<organism evidence="1 2">
    <name type="scientific">Musicola paradisiaca (strain Ech703)</name>
    <name type="common">Dickeya paradisiaca</name>
    <name type="synonym">Dickeya dadantii</name>
    <dbReference type="NCBI Taxonomy" id="579405"/>
    <lineage>
        <taxon>Bacteria</taxon>
        <taxon>Pseudomonadati</taxon>
        <taxon>Pseudomonadota</taxon>
        <taxon>Gammaproteobacteria</taxon>
        <taxon>Enterobacterales</taxon>
        <taxon>Pectobacteriaceae</taxon>
        <taxon>Musicola</taxon>
    </lineage>
</organism>
<evidence type="ECO:0000313" key="1">
    <source>
        <dbReference type="EMBL" id="ACS87154.1"/>
    </source>
</evidence>
<dbReference type="Pfam" id="PF13997">
    <property type="entry name" value="YqjK"/>
    <property type="match status" value="1"/>
</dbReference>
<dbReference type="KEGG" id="dda:Dd703_3392"/>
<reference evidence="1" key="1">
    <citation type="submission" date="2009-06" db="EMBL/GenBank/DDBJ databases">
        <title>Complete sequence of Dickeya dadantii Ech703.</title>
        <authorList>
            <consortium name="US DOE Joint Genome Institute"/>
            <person name="Lucas S."/>
            <person name="Copeland A."/>
            <person name="Lapidus A."/>
            <person name="Glavina del Rio T."/>
            <person name="Dalin E."/>
            <person name="Tice H."/>
            <person name="Bruce D."/>
            <person name="Goodwin L."/>
            <person name="Pitluck S."/>
            <person name="Chertkov O."/>
            <person name="Brettin T."/>
            <person name="Detter J.C."/>
            <person name="Han C."/>
            <person name="Larimer F."/>
            <person name="Land M."/>
            <person name="Hauser L."/>
            <person name="Kyrpides N."/>
            <person name="Mikhailova N."/>
            <person name="Balakrishnan V."/>
            <person name="Glasner J."/>
            <person name="Perna N.T."/>
        </authorList>
    </citation>
    <scope>NUCLEOTIDE SEQUENCE [LARGE SCALE GENOMIC DNA]</scope>
    <source>
        <strain evidence="1">Ech703</strain>
    </source>
</reference>
<dbReference type="AlphaFoldDB" id="C6CE60"/>
<dbReference type="EMBL" id="CP001654">
    <property type="protein sequence ID" value="ACS87154.1"/>
    <property type="molecule type" value="Genomic_DNA"/>
</dbReference>
<gene>
    <name evidence="1" type="ordered locus">Dd703_3392</name>
</gene>
<dbReference type="RefSeq" id="WP_015855053.1">
    <property type="nucleotide sequence ID" value="NC_012880.1"/>
</dbReference>
<dbReference type="InterPro" id="IPR025612">
    <property type="entry name" value="YqjK"/>
</dbReference>
<keyword evidence="2" id="KW-1185">Reference proteome</keyword>
<name>C6CE60_MUSP7</name>
<evidence type="ECO:0000313" key="2">
    <source>
        <dbReference type="Proteomes" id="UP000002734"/>
    </source>
</evidence>
<evidence type="ECO:0008006" key="3">
    <source>
        <dbReference type="Google" id="ProtNLM"/>
    </source>
</evidence>
<dbReference type="STRING" id="579405.Dd703_3392"/>
<proteinExistence type="predicted"/>
<dbReference type="Proteomes" id="UP000002734">
    <property type="component" value="Chromosome"/>
</dbReference>
<dbReference type="HOGENOM" id="CLU_170945_0_0_6"/>
<protein>
    <recommendedName>
        <fullName evidence="3">YqjK-like protein</fullName>
    </recommendedName>
</protein>